<keyword evidence="4" id="KW-1185">Reference proteome</keyword>
<proteinExistence type="predicted"/>
<evidence type="ECO:0000313" key="3">
    <source>
        <dbReference type="EMBL" id="CAC5417443.1"/>
    </source>
</evidence>
<keyword evidence="1" id="KW-0479">Metal-binding</keyword>
<gene>
    <name evidence="3" type="ORF">MCOR_49941</name>
</gene>
<evidence type="ECO:0000313" key="4">
    <source>
        <dbReference type="Proteomes" id="UP000507470"/>
    </source>
</evidence>
<evidence type="ECO:0000256" key="1">
    <source>
        <dbReference type="PROSITE-ProRule" id="PRU00325"/>
    </source>
</evidence>
<organism evidence="3 4">
    <name type="scientific">Mytilus coruscus</name>
    <name type="common">Sea mussel</name>
    <dbReference type="NCBI Taxonomy" id="42192"/>
    <lineage>
        <taxon>Eukaryota</taxon>
        <taxon>Metazoa</taxon>
        <taxon>Spiralia</taxon>
        <taxon>Lophotrochozoa</taxon>
        <taxon>Mollusca</taxon>
        <taxon>Bivalvia</taxon>
        <taxon>Autobranchia</taxon>
        <taxon>Pteriomorphia</taxon>
        <taxon>Mytilida</taxon>
        <taxon>Mytiloidea</taxon>
        <taxon>Mytilidae</taxon>
        <taxon>Mytilinae</taxon>
        <taxon>Mytilus</taxon>
    </lineage>
</organism>
<dbReference type="EMBL" id="CACVKT020008739">
    <property type="protein sequence ID" value="CAC5417443.1"/>
    <property type="molecule type" value="Genomic_DNA"/>
</dbReference>
<evidence type="ECO:0000259" key="2">
    <source>
        <dbReference type="PROSITE" id="PS50966"/>
    </source>
</evidence>
<name>A0A6J8EBX4_MYTCO</name>
<sequence length="162" mass="18256">MDALNSGADKVVSNHFVPYIGDFVRIVSAFINCFRAPLINDFCNEELGQTMLDRAQLGNQTCRDRPNLLRVKLTSRHSSSRVYSLWIEFSGDEVTGWYCTCKVGARVVGYCAHIASTMWYLGYSRWELETPSTCKYADSILNAKDVPLETDSDSDSDGFIEE</sequence>
<protein>
    <recommendedName>
        <fullName evidence="2">SWIM-type domain-containing protein</fullName>
    </recommendedName>
</protein>
<dbReference type="GO" id="GO:0008270">
    <property type="term" value="F:zinc ion binding"/>
    <property type="evidence" value="ECO:0007669"/>
    <property type="project" value="UniProtKB-KW"/>
</dbReference>
<dbReference type="AlphaFoldDB" id="A0A6J8EBX4"/>
<keyword evidence="1" id="KW-0862">Zinc</keyword>
<dbReference type="PROSITE" id="PS50966">
    <property type="entry name" value="ZF_SWIM"/>
    <property type="match status" value="1"/>
</dbReference>
<dbReference type="OrthoDB" id="10049726at2759"/>
<accession>A0A6J8EBX4</accession>
<feature type="domain" description="SWIM-type" evidence="2">
    <location>
        <begin position="83"/>
        <end position="122"/>
    </location>
</feature>
<dbReference type="InterPro" id="IPR007527">
    <property type="entry name" value="Znf_SWIM"/>
</dbReference>
<reference evidence="3 4" key="1">
    <citation type="submission" date="2020-06" db="EMBL/GenBank/DDBJ databases">
        <authorList>
            <person name="Li R."/>
            <person name="Bekaert M."/>
        </authorList>
    </citation>
    <scope>NUCLEOTIDE SEQUENCE [LARGE SCALE GENOMIC DNA]</scope>
    <source>
        <strain evidence="4">wild</strain>
    </source>
</reference>
<dbReference type="Proteomes" id="UP000507470">
    <property type="component" value="Unassembled WGS sequence"/>
</dbReference>
<keyword evidence="1" id="KW-0863">Zinc-finger</keyword>